<gene>
    <name evidence="1" type="ORF">YC6258_03674</name>
</gene>
<dbReference type="STRING" id="1445510.YC6258_03674"/>
<evidence type="ECO:0000313" key="2">
    <source>
        <dbReference type="Proteomes" id="UP000032266"/>
    </source>
</evidence>
<evidence type="ECO:0000313" key="1">
    <source>
        <dbReference type="EMBL" id="AJQ95710.1"/>
    </source>
</evidence>
<dbReference type="EMBL" id="CP007142">
    <property type="protein sequence ID" value="AJQ95710.1"/>
    <property type="molecule type" value="Genomic_DNA"/>
</dbReference>
<dbReference type="KEGG" id="gsn:YC6258_03674"/>
<organism evidence="1 2">
    <name type="scientific">Gynuella sunshinyii YC6258</name>
    <dbReference type="NCBI Taxonomy" id="1445510"/>
    <lineage>
        <taxon>Bacteria</taxon>
        <taxon>Pseudomonadati</taxon>
        <taxon>Pseudomonadota</taxon>
        <taxon>Gammaproteobacteria</taxon>
        <taxon>Oceanospirillales</taxon>
        <taxon>Saccharospirillaceae</taxon>
        <taxon>Gynuella</taxon>
    </lineage>
</organism>
<dbReference type="HOGENOM" id="CLU_2916077_0_0_6"/>
<dbReference type="Proteomes" id="UP000032266">
    <property type="component" value="Chromosome"/>
</dbReference>
<protein>
    <submittedName>
        <fullName evidence="1">Uncharacterized protein</fullName>
    </submittedName>
</protein>
<name>A0A0C5V8L0_9GAMM</name>
<dbReference type="AlphaFoldDB" id="A0A0C5V8L0"/>
<keyword evidence="2" id="KW-1185">Reference proteome</keyword>
<reference evidence="1 2" key="1">
    <citation type="submission" date="2014-01" db="EMBL/GenBank/DDBJ databases">
        <title>Full genme sequencing of cellulolytic bacterium Gynuella sunshinyii YC6258T gen. nov., sp. nov.</title>
        <authorList>
            <person name="Khan H."/>
            <person name="Chung E.J."/>
            <person name="Chung Y.R."/>
        </authorList>
    </citation>
    <scope>NUCLEOTIDE SEQUENCE [LARGE SCALE GENOMIC DNA]</scope>
    <source>
        <strain evidence="1 2">YC6258</strain>
    </source>
</reference>
<sequence length="61" mass="7313">MFLSEVFIIYGQKQRFSTLFFNRFMGDEIFESSKSTIEMMWVVDILLIYSSAKECRKLMIL</sequence>
<accession>A0A0C5V8L0</accession>
<proteinExistence type="predicted"/>